<evidence type="ECO:0000256" key="1">
    <source>
        <dbReference type="SAM" id="SignalP"/>
    </source>
</evidence>
<dbReference type="KEGG" id="phb:HYN04_02835"/>
<evidence type="ECO:0000313" key="2">
    <source>
        <dbReference type="EMBL" id="AWM76786.1"/>
    </source>
</evidence>
<organism evidence="2 3">
    <name type="scientific">Phenylobacterium parvum</name>
    <dbReference type="NCBI Taxonomy" id="2201350"/>
    <lineage>
        <taxon>Bacteria</taxon>
        <taxon>Pseudomonadati</taxon>
        <taxon>Pseudomonadota</taxon>
        <taxon>Alphaproteobacteria</taxon>
        <taxon>Caulobacterales</taxon>
        <taxon>Caulobacteraceae</taxon>
        <taxon>Phenylobacterium</taxon>
    </lineage>
</organism>
<dbReference type="Proteomes" id="UP000247763">
    <property type="component" value="Chromosome"/>
</dbReference>
<evidence type="ECO:0008006" key="4">
    <source>
        <dbReference type="Google" id="ProtNLM"/>
    </source>
</evidence>
<name>A0A2Z3HRL9_9CAUL</name>
<protein>
    <recommendedName>
        <fullName evidence="4">Outer membrane protein beta-barrel domain-containing protein</fullName>
    </recommendedName>
</protein>
<evidence type="ECO:0000313" key="3">
    <source>
        <dbReference type="Proteomes" id="UP000247763"/>
    </source>
</evidence>
<keyword evidence="1" id="KW-0732">Signal</keyword>
<accession>A0A2Z3HRL9</accession>
<feature type="signal peptide" evidence="1">
    <location>
        <begin position="1"/>
        <end position="22"/>
    </location>
</feature>
<feature type="chain" id="PRO_5016299343" description="Outer membrane protein beta-barrel domain-containing protein" evidence="1">
    <location>
        <begin position="23"/>
        <end position="250"/>
    </location>
</feature>
<dbReference type="EMBL" id="CP029479">
    <property type="protein sequence ID" value="AWM76786.1"/>
    <property type="molecule type" value="Genomic_DNA"/>
</dbReference>
<proteinExistence type="predicted"/>
<keyword evidence="3" id="KW-1185">Reference proteome</keyword>
<sequence>MKILRVALPALSLLLAAGAAQASDDWEVSVSPYLWGPGVVGDSQVPPDGPTADIEITFKDILSHLTGAFMGTAEARKGRFGVMGDVGYVKFTVKPDVELGGTPVINSKIAGSTTEATVAGFARVYEHERGSIDLVGGARYSKFKLKAGISRPGQPGVTSENEVDGWQPMIGVRGKVRSGENWTLAGYVDYAGLGGGNLKTWQAIATANYSLNEASSLYGGVRVYNLEATGRKLKTDLTLAGPVFGYRYAF</sequence>
<reference evidence="3" key="1">
    <citation type="submission" date="2018-05" db="EMBL/GenBank/DDBJ databases">
        <title>Genome sequencing of Phenylobacterium sp. HYN0004.</title>
        <authorList>
            <person name="Yi H."/>
            <person name="Baek C."/>
        </authorList>
    </citation>
    <scope>NUCLEOTIDE SEQUENCE [LARGE SCALE GENOMIC DNA]</scope>
    <source>
        <strain evidence="3">HYN0004</strain>
    </source>
</reference>
<gene>
    <name evidence="2" type="ORF">HYN04_02835</name>
</gene>
<dbReference type="AlphaFoldDB" id="A0A2Z3HRL9"/>
<dbReference type="SUPFAM" id="SSF56935">
    <property type="entry name" value="Porins"/>
    <property type="match status" value="1"/>
</dbReference>
<dbReference type="OrthoDB" id="6555107at2"/>
<dbReference type="RefSeq" id="WP_110449355.1">
    <property type="nucleotide sequence ID" value="NZ_CP029479.1"/>
</dbReference>